<name>A0ABV8EIW6_9BACT</name>
<dbReference type="Proteomes" id="UP001595766">
    <property type="component" value="Unassembled WGS sequence"/>
</dbReference>
<feature type="domain" description="Outer membrane protein beta-barrel" evidence="9">
    <location>
        <begin position="674"/>
        <end position="1023"/>
    </location>
</feature>
<dbReference type="Pfam" id="PF07715">
    <property type="entry name" value="Plug"/>
    <property type="match status" value="1"/>
</dbReference>
<dbReference type="InterPro" id="IPR039426">
    <property type="entry name" value="TonB-dep_rcpt-like"/>
</dbReference>
<accession>A0ABV8EIW6</accession>
<dbReference type="PANTHER" id="PTHR40980:SF4">
    <property type="entry name" value="TONB-DEPENDENT RECEPTOR-LIKE BETA-BARREL DOMAIN-CONTAINING PROTEIN"/>
    <property type="match status" value="1"/>
</dbReference>
<comment type="subcellular location">
    <subcellularLocation>
        <location evidence="1 7">Cell outer membrane</location>
        <topology evidence="1 7">Multi-pass membrane protein</topology>
    </subcellularLocation>
</comment>
<dbReference type="InterPro" id="IPR010104">
    <property type="entry name" value="TonB_rcpt_bac"/>
</dbReference>
<dbReference type="PROSITE" id="PS52016">
    <property type="entry name" value="TONB_DEPENDENT_REC_3"/>
    <property type="match status" value="1"/>
</dbReference>
<keyword evidence="11" id="KW-1185">Reference proteome</keyword>
<keyword evidence="5 7" id="KW-0472">Membrane</keyword>
<dbReference type="InterPro" id="IPR041700">
    <property type="entry name" value="OMP_b-brl_3"/>
</dbReference>
<proteinExistence type="inferred from homology"/>
<dbReference type="PANTHER" id="PTHR40980">
    <property type="entry name" value="PLUG DOMAIN-CONTAINING PROTEIN"/>
    <property type="match status" value="1"/>
</dbReference>
<evidence type="ECO:0000256" key="4">
    <source>
        <dbReference type="ARBA" id="ARBA00022692"/>
    </source>
</evidence>
<comment type="caution">
    <text evidence="10">The sequence shown here is derived from an EMBL/GenBank/DDBJ whole genome shotgun (WGS) entry which is preliminary data.</text>
</comment>
<dbReference type="EMBL" id="JBHSAV010000023">
    <property type="protein sequence ID" value="MFC3976201.1"/>
    <property type="molecule type" value="Genomic_DNA"/>
</dbReference>
<dbReference type="Gene3D" id="2.60.40.1120">
    <property type="entry name" value="Carboxypeptidase-like, regulatory domain"/>
    <property type="match status" value="1"/>
</dbReference>
<evidence type="ECO:0000259" key="8">
    <source>
        <dbReference type="Pfam" id="PF07715"/>
    </source>
</evidence>
<evidence type="ECO:0000259" key="9">
    <source>
        <dbReference type="Pfam" id="PF14905"/>
    </source>
</evidence>
<dbReference type="Gene3D" id="2.170.130.10">
    <property type="entry name" value="TonB-dependent receptor, plug domain"/>
    <property type="match status" value="1"/>
</dbReference>
<feature type="domain" description="TonB-dependent receptor plug" evidence="8">
    <location>
        <begin position="241"/>
        <end position="337"/>
    </location>
</feature>
<evidence type="ECO:0000256" key="1">
    <source>
        <dbReference type="ARBA" id="ARBA00004571"/>
    </source>
</evidence>
<evidence type="ECO:0000313" key="10">
    <source>
        <dbReference type="EMBL" id="MFC3976201.1"/>
    </source>
</evidence>
<gene>
    <name evidence="10" type="ORF">ACFOUP_07420</name>
</gene>
<dbReference type="InterPro" id="IPR036942">
    <property type="entry name" value="Beta-barrel_TonB_sf"/>
</dbReference>
<dbReference type="InterPro" id="IPR037066">
    <property type="entry name" value="Plug_dom_sf"/>
</dbReference>
<keyword evidence="2 7" id="KW-0813">Transport</keyword>
<dbReference type="Gene3D" id="2.40.170.20">
    <property type="entry name" value="TonB-dependent receptor, beta-barrel domain"/>
    <property type="match status" value="1"/>
</dbReference>
<keyword evidence="4 7" id="KW-0812">Transmembrane</keyword>
<protein>
    <submittedName>
        <fullName evidence="10">TonB-dependent receptor</fullName>
    </submittedName>
</protein>
<keyword evidence="10" id="KW-0675">Receptor</keyword>
<dbReference type="SUPFAM" id="SSF49464">
    <property type="entry name" value="Carboxypeptidase regulatory domain-like"/>
    <property type="match status" value="1"/>
</dbReference>
<evidence type="ECO:0000256" key="6">
    <source>
        <dbReference type="ARBA" id="ARBA00023237"/>
    </source>
</evidence>
<dbReference type="Pfam" id="PF14905">
    <property type="entry name" value="OMP_b-brl_3"/>
    <property type="match status" value="1"/>
</dbReference>
<evidence type="ECO:0000256" key="2">
    <source>
        <dbReference type="ARBA" id="ARBA00022448"/>
    </source>
</evidence>
<keyword evidence="6 7" id="KW-0998">Cell outer membrane</keyword>
<organism evidence="10 11">
    <name type="scientific">Belliella kenyensis</name>
    <dbReference type="NCBI Taxonomy" id="1472724"/>
    <lineage>
        <taxon>Bacteria</taxon>
        <taxon>Pseudomonadati</taxon>
        <taxon>Bacteroidota</taxon>
        <taxon>Cytophagia</taxon>
        <taxon>Cytophagales</taxon>
        <taxon>Cyclobacteriaceae</taxon>
        <taxon>Belliella</taxon>
    </lineage>
</organism>
<dbReference type="RefSeq" id="WP_241290778.1">
    <property type="nucleotide sequence ID" value="NZ_JAKZGR010000001.1"/>
</dbReference>
<comment type="similarity">
    <text evidence="7">Belongs to the TonB-dependent receptor family.</text>
</comment>
<dbReference type="SUPFAM" id="SSF56935">
    <property type="entry name" value="Porins"/>
    <property type="match status" value="1"/>
</dbReference>
<reference evidence="11" key="1">
    <citation type="journal article" date="2019" name="Int. J. Syst. Evol. Microbiol.">
        <title>The Global Catalogue of Microorganisms (GCM) 10K type strain sequencing project: providing services to taxonomists for standard genome sequencing and annotation.</title>
        <authorList>
            <consortium name="The Broad Institute Genomics Platform"/>
            <consortium name="The Broad Institute Genome Sequencing Center for Infectious Disease"/>
            <person name="Wu L."/>
            <person name="Ma J."/>
        </authorList>
    </citation>
    <scope>NUCLEOTIDE SEQUENCE [LARGE SCALE GENOMIC DNA]</scope>
    <source>
        <strain evidence="11">CECT 8551</strain>
    </source>
</reference>
<evidence type="ECO:0000256" key="3">
    <source>
        <dbReference type="ARBA" id="ARBA00022452"/>
    </source>
</evidence>
<keyword evidence="3 7" id="KW-1134">Transmembrane beta strand</keyword>
<dbReference type="NCBIfam" id="TIGR01782">
    <property type="entry name" value="TonB-Xanth-Caul"/>
    <property type="match status" value="1"/>
</dbReference>
<dbReference type="InterPro" id="IPR008969">
    <property type="entry name" value="CarboxyPept-like_regulatory"/>
</dbReference>
<dbReference type="InterPro" id="IPR012910">
    <property type="entry name" value="Plug_dom"/>
</dbReference>
<evidence type="ECO:0000256" key="5">
    <source>
        <dbReference type="ARBA" id="ARBA00023136"/>
    </source>
</evidence>
<dbReference type="Pfam" id="PF13715">
    <property type="entry name" value="CarbopepD_reg_2"/>
    <property type="match status" value="1"/>
</dbReference>
<evidence type="ECO:0000313" key="11">
    <source>
        <dbReference type="Proteomes" id="UP001595766"/>
    </source>
</evidence>
<sequence length="1032" mass="116712">MKKNKLIWKMTRNGLLGLLVFCSVVFLSIAKESPAQNVYKIPMHIATPNKTNLEKLIGKIEDKTALRISYSKSKIDLKKEILLPDDIESVGGLLEVASAQTGYGFKQINNNIIILNPPSKMNNEILTGEINGRIFDVSNGEPLVGVTIRVETETGVIGTVTDINGSYRLQNIPNGEQVIVISYMGYETSSLNVNIDPERSQNLSVRLKPSLGEMNEVTIIGFRKGQSRALNLQKEAFNLKNIVSYEQIERFPDLNVTEALKRVPGVVTEPQRGEAQSVLIRGLSSSFHTVTLNGQRVASTGESDRETNTAIIPIGMISSMEVVKSVTADMDADATSGSINLLTTRPVGDSILVKATLASGYNNMSGQPQYLGAATISKRIGKFDYVLSATYQLDNRATEDIRHDWGVQDFGNGPEDVLAGLRPSFYETRRQRIGIGGQADYNFSDRSSVYLRAVYNNYDEYEIRNDARYGLDAGTFTAPGQVSRGRYEKVIREYNRITNLISINAGGQQDIGSATLDYNVGYSHGTFSVPLREYYAFRHSGRPNFNYDISSRKFATVEVSNDIDISNMDQMAFRYYERRRDEVNDTDKFANFNLKIPYSLGSGRGYFKTGAKIWQKVKEREMLEQRWTLFDGTLNMSQFFQPNERQLIDGRYPINGQIDWVAGKQFFESNISRFTEDTDRTRELSDPNNYRAQETIIGKYIMTDFTINKLSTNFGLRGEHVTNNYQGNEVLFDGAGNYSETQRTESGNISYFKLFPMMNLRYAVNNNTNIRFAYTNTIARPMFSDLVPFRIINQDNQIISTGNPDLMPSTAHNFDLMYESYFKSLGIVSAGIYYKSLDNFIYNETTFIQDGGQFNGYQLVTPLNGESAFVYGLELAIQRKFDFLPGFFSDFGIYANYTYSQSEARIIVPVSRRIALPLQTPHVYNIALQYDKNGFSAQISYNWRATWLDSVGGSVSAPSIQERGEIFLDRFFEGFGQLDFTASQRVSRNFTAFMNLNNLTNSSHRHYFGTTIYPYRDSYHSFWGHLGLRFNL</sequence>
<evidence type="ECO:0000256" key="7">
    <source>
        <dbReference type="PROSITE-ProRule" id="PRU01360"/>
    </source>
</evidence>